<accession>A0A8S2GEP8</accession>
<evidence type="ECO:0000313" key="2">
    <source>
        <dbReference type="EMBL" id="CAF4539072.1"/>
    </source>
</evidence>
<organism evidence="1 3">
    <name type="scientific">Didymodactylos carnosus</name>
    <dbReference type="NCBI Taxonomy" id="1234261"/>
    <lineage>
        <taxon>Eukaryota</taxon>
        <taxon>Metazoa</taxon>
        <taxon>Spiralia</taxon>
        <taxon>Gnathifera</taxon>
        <taxon>Rotifera</taxon>
        <taxon>Eurotatoria</taxon>
        <taxon>Bdelloidea</taxon>
        <taxon>Philodinida</taxon>
        <taxon>Philodinidae</taxon>
        <taxon>Didymodactylos</taxon>
    </lineage>
</organism>
<dbReference type="Proteomes" id="UP000682733">
    <property type="component" value="Unassembled WGS sequence"/>
</dbReference>
<proteinExistence type="predicted"/>
<dbReference type="Proteomes" id="UP000677228">
    <property type="component" value="Unassembled WGS sequence"/>
</dbReference>
<protein>
    <submittedName>
        <fullName evidence="1">Uncharacterized protein</fullName>
    </submittedName>
</protein>
<comment type="caution">
    <text evidence="1">The sequence shown here is derived from an EMBL/GenBank/DDBJ whole genome shotgun (WGS) entry which is preliminary data.</text>
</comment>
<evidence type="ECO:0000313" key="3">
    <source>
        <dbReference type="Proteomes" id="UP000677228"/>
    </source>
</evidence>
<dbReference type="EMBL" id="CAJNOK010073524">
    <property type="protein sequence ID" value="CAF1668887.1"/>
    <property type="molecule type" value="Genomic_DNA"/>
</dbReference>
<sequence>TRGMFHDLIRLSDQQNRLKLFTDNMDLKKIISSYDENFMEHFKLPNTNSVIDTIIDIKQKPVNKLTPENFSLFIEQTSEWLKWFDSFIDTFHQIIEWLKTQNISGVDSILNDIEQTKHDNAHILFIKITVENIISLFKSMT</sequence>
<gene>
    <name evidence="1" type="ORF">OVA965_LOCUS45623</name>
    <name evidence="2" type="ORF">TMI583_LOCUS49291</name>
</gene>
<dbReference type="AlphaFoldDB" id="A0A8S2GEP8"/>
<feature type="non-terminal residue" evidence="1">
    <location>
        <position position="1"/>
    </location>
</feature>
<reference evidence="1" key="1">
    <citation type="submission" date="2021-02" db="EMBL/GenBank/DDBJ databases">
        <authorList>
            <person name="Nowell W R."/>
        </authorList>
    </citation>
    <scope>NUCLEOTIDE SEQUENCE</scope>
</reference>
<feature type="non-terminal residue" evidence="1">
    <location>
        <position position="141"/>
    </location>
</feature>
<evidence type="ECO:0000313" key="1">
    <source>
        <dbReference type="EMBL" id="CAF1668887.1"/>
    </source>
</evidence>
<name>A0A8S2GEP8_9BILA</name>
<dbReference type="EMBL" id="CAJOBA010106418">
    <property type="protein sequence ID" value="CAF4539072.1"/>
    <property type="molecule type" value="Genomic_DNA"/>
</dbReference>